<keyword evidence="3" id="KW-1185">Reference proteome</keyword>
<evidence type="ECO:0000313" key="2">
    <source>
        <dbReference type="EMBL" id="KPC46973.1"/>
    </source>
</evidence>
<proteinExistence type="predicted"/>
<organism evidence="2 3">
    <name type="scientific">Pseudomonas savastanoi pv. glycinea</name>
    <name type="common">Pseudomonas syringae pv. glycinea</name>
    <dbReference type="NCBI Taxonomy" id="318"/>
    <lineage>
        <taxon>Bacteria</taxon>
        <taxon>Pseudomonadati</taxon>
        <taxon>Pseudomonadota</taxon>
        <taxon>Gammaproteobacteria</taxon>
        <taxon>Pseudomonadales</taxon>
        <taxon>Pseudomonadaceae</taxon>
        <taxon>Pseudomonas</taxon>
    </lineage>
</organism>
<gene>
    <name evidence="2" type="ORF">AC496_2609</name>
</gene>
<feature type="region of interest" description="Disordered" evidence="1">
    <location>
        <begin position="1"/>
        <end position="22"/>
    </location>
</feature>
<protein>
    <recommendedName>
        <fullName evidence="4">DUF1534 domain-containing protein</fullName>
    </recommendedName>
</protein>
<evidence type="ECO:0000256" key="1">
    <source>
        <dbReference type="SAM" id="MobiDB-lite"/>
    </source>
</evidence>
<reference evidence="2 3" key="1">
    <citation type="submission" date="2015-10" db="EMBL/GenBank/DDBJ databases">
        <title>Comparative genomics and high-throughput reverse genetic screens identify a new phytobacterial MAMP and an Arabidopsis receptor required for immune elicitation.</title>
        <authorList>
            <person name="Mott G.A."/>
            <person name="Thakur S."/>
            <person name="Wang P.W."/>
            <person name="Desveaux D."/>
            <person name="Guttman D.S."/>
        </authorList>
    </citation>
    <scope>NUCLEOTIDE SEQUENCE [LARGE SCALE GENOMIC DNA]</scope>
    <source>
        <strain evidence="2 3">BR1</strain>
    </source>
</reference>
<sequence>MWPSGLCETGDQRRSTGAARPHSWWGCSRLCRGCASLRRQCSKPELAMPARLRSVYNGVRRMIFPALHWCASKGLRCKAVRRIARSR</sequence>
<evidence type="ECO:0000313" key="3">
    <source>
        <dbReference type="Proteomes" id="UP000037836"/>
    </source>
</evidence>
<dbReference type="Proteomes" id="UP000037836">
    <property type="component" value="Unassembled WGS sequence"/>
</dbReference>
<comment type="caution">
    <text evidence="2">The sequence shown here is derived from an EMBL/GenBank/DDBJ whole genome shotgun (WGS) entry which is preliminary data.</text>
</comment>
<evidence type="ECO:0008006" key="4">
    <source>
        <dbReference type="Google" id="ProtNLM"/>
    </source>
</evidence>
<accession>A0ABR5LGM4</accession>
<dbReference type="EMBL" id="LGLO01000013">
    <property type="protein sequence ID" value="KPC46973.1"/>
    <property type="molecule type" value="Genomic_DNA"/>
</dbReference>
<name>A0ABR5LGM4_PSESG</name>